<sequence length="878" mass="98357">MSARSKTHTDAARVTEILAMSRDEKKAENVAIRARNGVKRILRKLKANGAKDLSPFIEDLEPKVNEDSDLESLISISDEADDVPLPPDAPGSTVDFKRMLGDLTSAIKSGLKRPTPSRELESTLAKKLRVLDPSVAREVDMLDHAGLYCQLGLFTREGMEFVSFHANSIKTVRATIDVDGKATTIRVIDADHKRIPKEHLLSQRDWYGATGTHVLWAQNVKKDDRWARWLVTHYEWCMNIFAAQGSDYDFTCVLLVDILMRKKYFVQPFMFKPGMHKDLLNKAATLTTGPSTCAPSAAQSTSPPSAPPASSVKLDAPRSPVTGELLPPPLPDPLSSTNPDILNRICTPYVADAFDSLFDKFPTLRQEFPHLTQKLREGFPMGVFPDLTETVIFPNNKSINQHTDFVDQYFKEEVESGRMSGPYSKEELEGILGGPFQCSPIAIDEKEVEGSFEKKLRLCINLSKSSKTHPSTNSYSDKEDFPTKYDTAEYVSELISSSPPGTQAMVLDVSKFHRRTPICPAHKRWFVMQVASESNSAPMPGAVLRIWRLHGIGPSAKWSDDVSSLRYPSSGTGSVSDPFVYDYDRDRAMELTASTGIPWHEDKGQDFASSFTYVGLLWDIDARQVSLPEEKRKKFLYRAESFLAFVKEGGKVSEEWLMKLHGSLCHIAFVHRLGRSRLPSLSSFISRFANYPPNISLHPPPSLISDVGWWVQQLRTPNFSRSLVSLGDPLDLGISVDASTDWGIGLVWGNEWDAWRLARSWKGPGRDIGWLECLALELLVLHLEAKGLRDRKVRVQSDNQGIIGAYYKGRSRNFEVNFSIRRFMYILDALHISLDVVYVKSADNPADPISRGNLGPGSRRISPNFVLPEELRPYITHA</sequence>
<gene>
    <name evidence="2" type="ORF">EST38_g8069</name>
</gene>
<organism evidence="2 3">
    <name type="scientific">Candolleomyces aberdarensis</name>
    <dbReference type="NCBI Taxonomy" id="2316362"/>
    <lineage>
        <taxon>Eukaryota</taxon>
        <taxon>Fungi</taxon>
        <taxon>Dikarya</taxon>
        <taxon>Basidiomycota</taxon>
        <taxon>Agaricomycotina</taxon>
        <taxon>Agaricomycetes</taxon>
        <taxon>Agaricomycetidae</taxon>
        <taxon>Agaricales</taxon>
        <taxon>Agaricineae</taxon>
        <taxon>Psathyrellaceae</taxon>
        <taxon>Candolleomyces</taxon>
    </lineage>
</organism>
<evidence type="ECO:0000256" key="1">
    <source>
        <dbReference type="SAM" id="MobiDB-lite"/>
    </source>
</evidence>
<dbReference type="EMBL" id="SDEE01000313">
    <property type="protein sequence ID" value="RXW17779.1"/>
    <property type="molecule type" value="Genomic_DNA"/>
</dbReference>
<dbReference type="Proteomes" id="UP000290288">
    <property type="component" value="Unassembled WGS sequence"/>
</dbReference>
<accession>A0A4Q2DE37</accession>
<reference evidence="2 3" key="1">
    <citation type="submission" date="2019-01" db="EMBL/GenBank/DDBJ databases">
        <title>Draft genome sequence of Psathyrella aberdarensis IHI B618.</title>
        <authorList>
            <person name="Buettner E."/>
            <person name="Kellner H."/>
        </authorList>
    </citation>
    <scope>NUCLEOTIDE SEQUENCE [LARGE SCALE GENOMIC DNA]</scope>
    <source>
        <strain evidence="2 3">IHI B618</strain>
    </source>
</reference>
<evidence type="ECO:0000313" key="3">
    <source>
        <dbReference type="Proteomes" id="UP000290288"/>
    </source>
</evidence>
<evidence type="ECO:0000313" key="2">
    <source>
        <dbReference type="EMBL" id="RXW17779.1"/>
    </source>
</evidence>
<feature type="region of interest" description="Disordered" evidence="1">
    <location>
        <begin position="291"/>
        <end position="334"/>
    </location>
</feature>
<dbReference type="PANTHER" id="PTHR33050">
    <property type="entry name" value="REVERSE TRANSCRIPTASE DOMAIN-CONTAINING PROTEIN"/>
    <property type="match status" value="1"/>
</dbReference>
<proteinExistence type="predicted"/>
<dbReference type="AlphaFoldDB" id="A0A4Q2DE37"/>
<name>A0A4Q2DE37_9AGAR</name>
<comment type="caution">
    <text evidence="2">The sequence shown here is derived from an EMBL/GenBank/DDBJ whole genome shotgun (WGS) entry which is preliminary data.</text>
</comment>
<dbReference type="InterPro" id="IPR052055">
    <property type="entry name" value="Hepadnavirus_pol/RT"/>
</dbReference>
<dbReference type="PANTHER" id="PTHR33050:SF7">
    <property type="entry name" value="RIBONUCLEASE H"/>
    <property type="match status" value="1"/>
</dbReference>
<dbReference type="OrthoDB" id="2506773at2759"/>
<protein>
    <submittedName>
        <fullName evidence="2">Uncharacterized protein</fullName>
    </submittedName>
</protein>
<feature type="compositionally biased region" description="Low complexity" evidence="1">
    <location>
        <begin position="291"/>
        <end position="311"/>
    </location>
</feature>
<keyword evidence="3" id="KW-1185">Reference proteome</keyword>